<reference evidence="2" key="1">
    <citation type="journal article" date="2023" name="G3 (Bethesda)">
        <title>Genome assembly and association tests identify interacting loci associated with vigor, precocity, and sex in interspecific pistachio rootstocks.</title>
        <authorList>
            <person name="Palmer W."/>
            <person name="Jacygrad E."/>
            <person name="Sagayaradj S."/>
            <person name="Cavanaugh K."/>
            <person name="Han R."/>
            <person name="Bertier L."/>
            <person name="Beede B."/>
            <person name="Kafkas S."/>
            <person name="Golino D."/>
            <person name="Preece J."/>
            <person name="Michelmore R."/>
        </authorList>
    </citation>
    <scope>NUCLEOTIDE SEQUENCE [LARGE SCALE GENOMIC DNA]</scope>
</reference>
<gene>
    <name evidence="1" type="ORF">Patl1_32551</name>
</gene>
<organism evidence="1 2">
    <name type="scientific">Pistacia atlantica</name>
    <dbReference type="NCBI Taxonomy" id="434234"/>
    <lineage>
        <taxon>Eukaryota</taxon>
        <taxon>Viridiplantae</taxon>
        <taxon>Streptophyta</taxon>
        <taxon>Embryophyta</taxon>
        <taxon>Tracheophyta</taxon>
        <taxon>Spermatophyta</taxon>
        <taxon>Magnoliopsida</taxon>
        <taxon>eudicotyledons</taxon>
        <taxon>Gunneridae</taxon>
        <taxon>Pentapetalae</taxon>
        <taxon>rosids</taxon>
        <taxon>malvids</taxon>
        <taxon>Sapindales</taxon>
        <taxon>Anacardiaceae</taxon>
        <taxon>Pistacia</taxon>
    </lineage>
</organism>
<proteinExistence type="predicted"/>
<comment type="caution">
    <text evidence="1">The sequence shown here is derived from an EMBL/GenBank/DDBJ whole genome shotgun (WGS) entry which is preliminary data.</text>
</comment>
<dbReference type="Proteomes" id="UP001164250">
    <property type="component" value="Chromosome 9"/>
</dbReference>
<keyword evidence="2" id="KW-1185">Reference proteome</keyword>
<evidence type="ECO:0000313" key="2">
    <source>
        <dbReference type="Proteomes" id="UP001164250"/>
    </source>
</evidence>
<accession>A0ACC1ALY4</accession>
<sequence length="285" mass="32466">MITKLHLHPPLPSLSSSLNPTKTSQQPPPPGLLFRQKLLHLQTLNVNPHKVLNQNPDFRSTPLASLISLEDYFLSLGLSRPALGRILDMHPKLLTSNIHSDLQPIIQFLLHEVLIPSGDLPKSITRCPRLLVTDVETQLRPAFKFLKELGLVGTRRINCQTTLLLVSSVERTLKPKIEFLKSLGFSDEAVENMVIRSPGLLTFSVENNLVPKVEFFVEEMNGDLEEIKKFPQYFSFSLEKKIKPRYRVLVEHGLKLPLSKMLTVSDGEFDARLIEMRLRLAERKR</sequence>
<protein>
    <submittedName>
        <fullName evidence="1">Uncharacterized protein</fullName>
    </submittedName>
</protein>
<dbReference type="EMBL" id="CM047905">
    <property type="protein sequence ID" value="KAJ0087658.1"/>
    <property type="molecule type" value="Genomic_DNA"/>
</dbReference>
<evidence type="ECO:0000313" key="1">
    <source>
        <dbReference type="EMBL" id="KAJ0087658.1"/>
    </source>
</evidence>
<name>A0ACC1ALY4_9ROSI</name>